<dbReference type="AlphaFoldDB" id="A0A0W8G4D3"/>
<dbReference type="PIRSF" id="PIRSF019574">
    <property type="entry name" value="Periplasmic_polyamine_BP"/>
    <property type="match status" value="1"/>
</dbReference>
<proteinExistence type="predicted"/>
<dbReference type="InterPro" id="IPR006059">
    <property type="entry name" value="SBP"/>
</dbReference>
<organism evidence="5">
    <name type="scientific">hydrocarbon metagenome</name>
    <dbReference type="NCBI Taxonomy" id="938273"/>
    <lineage>
        <taxon>unclassified sequences</taxon>
        <taxon>metagenomes</taxon>
        <taxon>ecological metagenomes</taxon>
    </lineage>
</organism>
<comment type="caution">
    <text evidence="5">The sequence shown here is derived from an EMBL/GenBank/DDBJ whole genome shotgun (WGS) entry which is preliminary data.</text>
</comment>
<dbReference type="PANTHER" id="PTHR30222">
    <property type="entry name" value="SPERMIDINE/PUTRESCINE-BINDING PERIPLASMIC PROTEIN"/>
    <property type="match status" value="1"/>
</dbReference>
<dbReference type="GO" id="GO:0015846">
    <property type="term" value="P:polyamine transport"/>
    <property type="evidence" value="ECO:0007669"/>
    <property type="project" value="InterPro"/>
</dbReference>
<sequence length="347" mass="38282">MKKHVLTLAVLLAALGVIAPAHAADKTLNVFIWSEYLPDEVVADFAKETGIKVKLTTYESNETMYAKIKMLGGKGYDIVVPSAEYVSRMAAEDLLAPIDKGKLPNLNNLDDTFRNLSYDPDNAHSVPYMWGTTGIAVNTDLVPEGQITGYGDLWNPALAGKLLLPDDMRTTLGMALKVLGYSTNDTDPAHIEQAYLRAKSLYPAVKVFDSDSPKQALLNREVAVAVLWSGEAYVANDENDKIVYVFPKEGVNRWVDNLCIPKNAANADNAHAFINYLLKPEVAAKISQEMGYATPNKAALPLLPAEIRDNPIIYPPTDKLVNSEFETDLGTAQRLYEEYWTKLKTGR</sequence>
<evidence type="ECO:0000256" key="4">
    <source>
        <dbReference type="ARBA" id="ARBA00022764"/>
    </source>
</evidence>
<evidence type="ECO:0000256" key="1">
    <source>
        <dbReference type="ARBA" id="ARBA00004418"/>
    </source>
</evidence>
<dbReference type="InterPro" id="IPR001188">
    <property type="entry name" value="Sperm_putr-bd"/>
</dbReference>
<gene>
    <name evidence="5" type="ORF">ASZ90_002258</name>
</gene>
<keyword evidence="4" id="KW-0574">Periplasm</keyword>
<reference evidence="5" key="1">
    <citation type="journal article" date="2015" name="Proc. Natl. Acad. Sci. U.S.A.">
        <title>Networks of energetic and metabolic interactions define dynamics in microbial communities.</title>
        <authorList>
            <person name="Embree M."/>
            <person name="Liu J.K."/>
            <person name="Al-Bassam M.M."/>
            <person name="Zengler K."/>
        </authorList>
    </citation>
    <scope>NUCLEOTIDE SEQUENCE</scope>
</reference>
<dbReference type="EMBL" id="LNQE01000277">
    <property type="protein sequence ID" value="KUG27890.1"/>
    <property type="molecule type" value="Genomic_DNA"/>
</dbReference>
<evidence type="ECO:0000256" key="2">
    <source>
        <dbReference type="ARBA" id="ARBA00022448"/>
    </source>
</evidence>
<accession>A0A0W8G4D3</accession>
<dbReference type="CDD" id="cd13590">
    <property type="entry name" value="PBP2_PotD_PotF_like"/>
    <property type="match status" value="1"/>
</dbReference>
<keyword evidence="2" id="KW-0813">Transport</keyword>
<name>A0A0W8G4D3_9ZZZZ</name>
<dbReference type="GO" id="GO:0019808">
    <property type="term" value="F:polyamine binding"/>
    <property type="evidence" value="ECO:0007669"/>
    <property type="project" value="InterPro"/>
</dbReference>
<keyword evidence="3" id="KW-0732">Signal</keyword>
<dbReference type="PRINTS" id="PR00909">
    <property type="entry name" value="SPERMDNBNDNG"/>
</dbReference>
<evidence type="ECO:0000313" key="5">
    <source>
        <dbReference type="EMBL" id="KUG27890.1"/>
    </source>
</evidence>
<dbReference type="PANTHER" id="PTHR30222:SF17">
    <property type="entry name" value="SPERMIDINE_PUTRESCINE-BINDING PERIPLASMIC PROTEIN"/>
    <property type="match status" value="1"/>
</dbReference>
<protein>
    <submittedName>
        <fullName evidence="5">Abc transporter, periplasmic spermidine putrescine-binding protein potd</fullName>
    </submittedName>
</protein>
<dbReference type="Gene3D" id="3.40.190.10">
    <property type="entry name" value="Periplasmic binding protein-like II"/>
    <property type="match status" value="2"/>
</dbReference>
<dbReference type="GO" id="GO:0042597">
    <property type="term" value="C:periplasmic space"/>
    <property type="evidence" value="ECO:0007669"/>
    <property type="project" value="UniProtKB-SubCell"/>
</dbReference>
<comment type="subcellular location">
    <subcellularLocation>
        <location evidence="1">Periplasm</location>
    </subcellularLocation>
</comment>
<dbReference type="Pfam" id="PF13416">
    <property type="entry name" value="SBP_bac_8"/>
    <property type="match status" value="1"/>
</dbReference>
<evidence type="ECO:0000256" key="3">
    <source>
        <dbReference type="ARBA" id="ARBA00022729"/>
    </source>
</evidence>
<dbReference type="SUPFAM" id="SSF53850">
    <property type="entry name" value="Periplasmic binding protein-like II"/>
    <property type="match status" value="1"/>
</dbReference>